<evidence type="ECO:0000313" key="1">
    <source>
        <dbReference type="EMBL" id="MFC1410298.1"/>
    </source>
</evidence>
<organism evidence="1 2">
    <name type="scientific">Streptacidiphilus alkalitolerans</name>
    <dbReference type="NCBI Taxonomy" id="3342712"/>
    <lineage>
        <taxon>Bacteria</taxon>
        <taxon>Bacillati</taxon>
        <taxon>Actinomycetota</taxon>
        <taxon>Actinomycetes</taxon>
        <taxon>Kitasatosporales</taxon>
        <taxon>Streptomycetaceae</taxon>
        <taxon>Streptacidiphilus</taxon>
    </lineage>
</organism>
<reference evidence="1 2" key="1">
    <citation type="submission" date="2024-09" db="EMBL/GenBank/DDBJ databases">
        <authorList>
            <person name="Lee S.D."/>
        </authorList>
    </citation>
    <scope>NUCLEOTIDE SEQUENCE [LARGE SCALE GENOMIC DNA]</scope>
    <source>
        <strain evidence="1 2">N1-1</strain>
    </source>
</reference>
<keyword evidence="2" id="KW-1185">Reference proteome</keyword>
<evidence type="ECO:0000313" key="2">
    <source>
        <dbReference type="Proteomes" id="UP001592582"/>
    </source>
</evidence>
<dbReference type="EMBL" id="JBHEZX010000005">
    <property type="protein sequence ID" value="MFC1410298.1"/>
    <property type="molecule type" value="Genomic_DNA"/>
</dbReference>
<proteinExistence type="predicted"/>
<accession>A0ABV6V999</accession>
<protein>
    <submittedName>
        <fullName evidence="1">Uncharacterized protein</fullName>
    </submittedName>
</protein>
<sequence>MAADTPVRWIDPDEQLLEEQIARTEAQWVDAEVEVETLRVELDNFALVHHQRLGPMYVRLDELDALIAEATAAQTGDPEDIRRAFEARNIVEPMPDLEAFFAEADAASGEDGAETEQPVIPQAPQRIRPDKEAQRLFRDLARRAHPDLAQDPAEQQLRGAFIARVNEAYARGDVLALAALAEEWAGETGDNGAPAGGTPERVAWLRQRLDWLTARLHRIEATRAELVDSPMGQLLMLLPDDPDALLEVLAEQLLESVATRQAELDRLVGAF</sequence>
<name>A0ABV6V999_9ACTN</name>
<gene>
    <name evidence="1" type="ORF">ACEZDG_13580</name>
</gene>
<comment type="caution">
    <text evidence="1">The sequence shown here is derived from an EMBL/GenBank/DDBJ whole genome shotgun (WGS) entry which is preliminary data.</text>
</comment>
<dbReference type="Proteomes" id="UP001592582">
    <property type="component" value="Unassembled WGS sequence"/>
</dbReference>